<dbReference type="InterPro" id="IPR036909">
    <property type="entry name" value="Cyt_c-like_dom_sf"/>
</dbReference>
<evidence type="ECO:0000256" key="5">
    <source>
        <dbReference type="ARBA" id="ARBA00023004"/>
    </source>
</evidence>
<reference evidence="8 9" key="1">
    <citation type="submission" date="2011-09" db="EMBL/GenBank/DDBJ databases">
        <title>Complete sequence of chromosome of Thioflavicoccus mobilis 8321.</title>
        <authorList>
            <consortium name="US DOE Joint Genome Institute"/>
            <person name="Lucas S."/>
            <person name="Han J."/>
            <person name="Lapidus A."/>
            <person name="Cheng J.-F."/>
            <person name="Goodwin L."/>
            <person name="Pitluck S."/>
            <person name="Peters L."/>
            <person name="Ovchinnikova G."/>
            <person name="Lu M."/>
            <person name="Detter J.C."/>
            <person name="Han C."/>
            <person name="Tapia R."/>
            <person name="Land M."/>
            <person name="Hauser L."/>
            <person name="Kyrpides N."/>
            <person name="Ivanova N."/>
            <person name="Pagani I."/>
            <person name="Vogl K."/>
            <person name="Liu Z."/>
            <person name="Imhoff J."/>
            <person name="Thiel V."/>
            <person name="Frigaard N.-U."/>
            <person name="Bryant D."/>
            <person name="Woyke T."/>
        </authorList>
    </citation>
    <scope>NUCLEOTIDE SEQUENCE [LARGE SCALE GENOMIC DNA]</scope>
    <source>
        <strain evidence="8 9">8321</strain>
    </source>
</reference>
<dbReference type="STRING" id="765912.Thimo_2976"/>
<keyword evidence="1" id="KW-0813">Transport</keyword>
<evidence type="ECO:0000256" key="1">
    <source>
        <dbReference type="ARBA" id="ARBA00022448"/>
    </source>
</evidence>
<keyword evidence="3 6" id="KW-0479">Metal-binding</keyword>
<dbReference type="EMBL" id="CP003051">
    <property type="protein sequence ID" value="AGA91667.1"/>
    <property type="molecule type" value="Genomic_DNA"/>
</dbReference>
<dbReference type="AlphaFoldDB" id="L0H0T2"/>
<dbReference type="InterPro" id="IPR009056">
    <property type="entry name" value="Cyt_c-like_dom"/>
</dbReference>
<dbReference type="GO" id="GO:0020037">
    <property type="term" value="F:heme binding"/>
    <property type="evidence" value="ECO:0007669"/>
    <property type="project" value="InterPro"/>
</dbReference>
<dbReference type="Gene3D" id="1.10.760.10">
    <property type="entry name" value="Cytochrome c-like domain"/>
    <property type="match status" value="3"/>
</dbReference>
<evidence type="ECO:0000313" key="9">
    <source>
        <dbReference type="Proteomes" id="UP000010816"/>
    </source>
</evidence>
<protein>
    <submittedName>
        <fullName evidence="8">Cytochrome c2</fullName>
    </submittedName>
</protein>
<dbReference type="InterPro" id="IPR002327">
    <property type="entry name" value="Cyt_c_1A/1B"/>
</dbReference>
<keyword evidence="5 6" id="KW-0408">Iron</keyword>
<dbReference type="GO" id="GO:0009055">
    <property type="term" value="F:electron transfer activity"/>
    <property type="evidence" value="ECO:0007669"/>
    <property type="project" value="InterPro"/>
</dbReference>
<evidence type="ECO:0000256" key="4">
    <source>
        <dbReference type="ARBA" id="ARBA00022982"/>
    </source>
</evidence>
<dbReference type="Proteomes" id="UP000010816">
    <property type="component" value="Chromosome"/>
</dbReference>
<dbReference type="PROSITE" id="PS51007">
    <property type="entry name" value="CYTC"/>
    <property type="match status" value="1"/>
</dbReference>
<dbReference type="PANTHER" id="PTHR11961">
    <property type="entry name" value="CYTOCHROME C"/>
    <property type="match status" value="1"/>
</dbReference>
<proteinExistence type="predicted"/>
<evidence type="ECO:0000313" key="8">
    <source>
        <dbReference type="EMBL" id="AGA91667.1"/>
    </source>
</evidence>
<keyword evidence="4" id="KW-0249">Electron transport</keyword>
<dbReference type="eggNOG" id="COG3474">
    <property type="taxonomic scope" value="Bacteria"/>
</dbReference>
<evidence type="ECO:0000256" key="2">
    <source>
        <dbReference type="ARBA" id="ARBA00022617"/>
    </source>
</evidence>
<name>L0H0T2_9GAMM</name>
<gene>
    <name evidence="8" type="ORF">Thimo_2976</name>
</gene>
<dbReference type="SUPFAM" id="SSF46626">
    <property type="entry name" value="Cytochrome c"/>
    <property type="match status" value="1"/>
</dbReference>
<evidence type="ECO:0000256" key="3">
    <source>
        <dbReference type="ARBA" id="ARBA00022723"/>
    </source>
</evidence>
<dbReference type="PRINTS" id="PR00604">
    <property type="entry name" value="CYTCHRMECIAB"/>
</dbReference>
<keyword evidence="2 6" id="KW-0349">Heme</keyword>
<feature type="domain" description="Cytochrome c" evidence="7">
    <location>
        <begin position="41"/>
        <end position="141"/>
    </location>
</feature>
<evidence type="ECO:0000259" key="7">
    <source>
        <dbReference type="PROSITE" id="PS51007"/>
    </source>
</evidence>
<dbReference type="KEGG" id="tmb:Thimo_2976"/>
<keyword evidence="9" id="KW-1185">Reference proteome</keyword>
<evidence type="ECO:0000256" key="6">
    <source>
        <dbReference type="PROSITE-ProRule" id="PRU00433"/>
    </source>
</evidence>
<organism evidence="8 9">
    <name type="scientific">Thioflavicoccus mobilis 8321</name>
    <dbReference type="NCBI Taxonomy" id="765912"/>
    <lineage>
        <taxon>Bacteria</taxon>
        <taxon>Pseudomonadati</taxon>
        <taxon>Pseudomonadota</taxon>
        <taxon>Gammaproteobacteria</taxon>
        <taxon>Chromatiales</taxon>
        <taxon>Chromatiaceae</taxon>
        <taxon>Thioflavicoccus</taxon>
    </lineage>
</organism>
<sequence>MRLMAVRWAAAVVAGLCWSVLALGALAEMRLDPIAPRLAKADPQRGAKVFLQCKACHVAAPGAEPTVGPNLWNVVGRPVASQPGFDYSEGLEAVGGNWGFETLSRYLFDPRAMAHNSRMVFPGVKPAQQRADLIAYLATLSDSPPTLPSSEQVAAGPAYGGLPEGEGREAVYFTCRACHALEQFTGKHRSREDWAELLETMVADNGMVAPEPWARELMLDYLGAYFGEEEAGDWDGLPPGPGREVVYFTCTACHSIRMVTQQGLSRRRWDDTLDWMVEEQGMDPIEDLATRDLILDYLTEHFGPG</sequence>
<dbReference type="HOGENOM" id="CLU_911954_0_0_6"/>
<dbReference type="GO" id="GO:0046872">
    <property type="term" value="F:metal ion binding"/>
    <property type="evidence" value="ECO:0007669"/>
    <property type="project" value="UniProtKB-KW"/>
</dbReference>
<accession>L0H0T2</accession>